<dbReference type="EMBL" id="JABSTV010001246">
    <property type="protein sequence ID" value="KAH7976758.1"/>
    <property type="molecule type" value="Genomic_DNA"/>
</dbReference>
<sequence>MSEPAKRAKYAAKDLATKVKILKALKDGASREETKAIAHRSPPTTGGSAVAVDRYCTRVEAAVEWTTYMRASREIPTKTCAMNYVQCVVPRKKPQTLSSF</sequence>
<comment type="caution">
    <text evidence="1">The sequence shown here is derived from an EMBL/GenBank/DDBJ whole genome shotgun (WGS) entry which is preliminary data.</text>
</comment>
<evidence type="ECO:0000313" key="2">
    <source>
        <dbReference type="Proteomes" id="UP000821837"/>
    </source>
</evidence>
<reference evidence="1" key="2">
    <citation type="submission" date="2021-09" db="EMBL/GenBank/DDBJ databases">
        <authorList>
            <person name="Jia N."/>
            <person name="Wang J."/>
            <person name="Shi W."/>
            <person name="Du L."/>
            <person name="Sun Y."/>
            <person name="Zhan W."/>
            <person name="Jiang J."/>
            <person name="Wang Q."/>
            <person name="Zhang B."/>
            <person name="Ji P."/>
            <person name="Sakyi L.B."/>
            <person name="Cui X."/>
            <person name="Yuan T."/>
            <person name="Jiang B."/>
            <person name="Yang W."/>
            <person name="Lam T.T.-Y."/>
            <person name="Chang Q."/>
            <person name="Ding S."/>
            <person name="Wang X."/>
            <person name="Zhu J."/>
            <person name="Ruan X."/>
            <person name="Zhao L."/>
            <person name="Wei J."/>
            <person name="Que T."/>
            <person name="Du C."/>
            <person name="Cheng J."/>
            <person name="Dai P."/>
            <person name="Han X."/>
            <person name="Huang E."/>
            <person name="Gao Y."/>
            <person name="Liu J."/>
            <person name="Shao H."/>
            <person name="Ye R."/>
            <person name="Li L."/>
            <person name="Wei W."/>
            <person name="Wang X."/>
            <person name="Wang C."/>
            <person name="Huo Q."/>
            <person name="Li W."/>
            <person name="Guo W."/>
            <person name="Chen H."/>
            <person name="Chen S."/>
            <person name="Zhou L."/>
            <person name="Zhou L."/>
            <person name="Ni X."/>
            <person name="Tian J."/>
            <person name="Zhou Y."/>
            <person name="Sheng Y."/>
            <person name="Liu T."/>
            <person name="Pan Y."/>
            <person name="Xia L."/>
            <person name="Li J."/>
            <person name="Zhao F."/>
            <person name="Cao W."/>
        </authorList>
    </citation>
    <scope>NUCLEOTIDE SEQUENCE</scope>
    <source>
        <strain evidence="1">Rsan-2018</strain>
        <tissue evidence="1">Larvae</tissue>
    </source>
</reference>
<gene>
    <name evidence="1" type="ORF">HPB52_019102</name>
</gene>
<dbReference type="AlphaFoldDB" id="A0A9D4QFS1"/>
<name>A0A9D4QFS1_RHISA</name>
<organism evidence="1 2">
    <name type="scientific">Rhipicephalus sanguineus</name>
    <name type="common">Brown dog tick</name>
    <name type="synonym">Ixodes sanguineus</name>
    <dbReference type="NCBI Taxonomy" id="34632"/>
    <lineage>
        <taxon>Eukaryota</taxon>
        <taxon>Metazoa</taxon>
        <taxon>Ecdysozoa</taxon>
        <taxon>Arthropoda</taxon>
        <taxon>Chelicerata</taxon>
        <taxon>Arachnida</taxon>
        <taxon>Acari</taxon>
        <taxon>Parasitiformes</taxon>
        <taxon>Ixodida</taxon>
        <taxon>Ixodoidea</taxon>
        <taxon>Ixodidae</taxon>
        <taxon>Rhipicephalinae</taxon>
        <taxon>Rhipicephalus</taxon>
        <taxon>Rhipicephalus</taxon>
    </lineage>
</organism>
<keyword evidence="2" id="KW-1185">Reference proteome</keyword>
<protein>
    <submittedName>
        <fullName evidence="1">Uncharacterized protein</fullName>
    </submittedName>
</protein>
<dbReference type="Proteomes" id="UP000821837">
    <property type="component" value="Chromosome 10"/>
</dbReference>
<proteinExistence type="predicted"/>
<accession>A0A9D4QFS1</accession>
<reference evidence="1" key="1">
    <citation type="journal article" date="2020" name="Cell">
        <title>Large-Scale Comparative Analyses of Tick Genomes Elucidate Their Genetic Diversity and Vector Capacities.</title>
        <authorList>
            <consortium name="Tick Genome and Microbiome Consortium (TIGMIC)"/>
            <person name="Jia N."/>
            <person name="Wang J."/>
            <person name="Shi W."/>
            <person name="Du L."/>
            <person name="Sun Y."/>
            <person name="Zhan W."/>
            <person name="Jiang J.F."/>
            <person name="Wang Q."/>
            <person name="Zhang B."/>
            <person name="Ji P."/>
            <person name="Bell-Sakyi L."/>
            <person name="Cui X.M."/>
            <person name="Yuan T.T."/>
            <person name="Jiang B.G."/>
            <person name="Yang W.F."/>
            <person name="Lam T.T."/>
            <person name="Chang Q.C."/>
            <person name="Ding S.J."/>
            <person name="Wang X.J."/>
            <person name="Zhu J.G."/>
            <person name="Ruan X.D."/>
            <person name="Zhao L."/>
            <person name="Wei J.T."/>
            <person name="Ye R.Z."/>
            <person name="Que T.C."/>
            <person name="Du C.H."/>
            <person name="Zhou Y.H."/>
            <person name="Cheng J.X."/>
            <person name="Dai P.F."/>
            <person name="Guo W.B."/>
            <person name="Han X.H."/>
            <person name="Huang E.J."/>
            <person name="Li L.F."/>
            <person name="Wei W."/>
            <person name="Gao Y.C."/>
            <person name="Liu J.Z."/>
            <person name="Shao H.Z."/>
            <person name="Wang X."/>
            <person name="Wang C.C."/>
            <person name="Yang T.C."/>
            <person name="Huo Q.B."/>
            <person name="Li W."/>
            <person name="Chen H.Y."/>
            <person name="Chen S.E."/>
            <person name="Zhou L.G."/>
            <person name="Ni X.B."/>
            <person name="Tian J.H."/>
            <person name="Sheng Y."/>
            <person name="Liu T."/>
            <person name="Pan Y.S."/>
            <person name="Xia L.Y."/>
            <person name="Li J."/>
            <person name="Zhao F."/>
            <person name="Cao W.C."/>
        </authorList>
    </citation>
    <scope>NUCLEOTIDE SEQUENCE</scope>
    <source>
        <strain evidence="1">Rsan-2018</strain>
    </source>
</reference>
<evidence type="ECO:0000313" key="1">
    <source>
        <dbReference type="EMBL" id="KAH7976758.1"/>
    </source>
</evidence>